<dbReference type="Proteomes" id="UP000007800">
    <property type="component" value="Unassembled WGS sequence"/>
</dbReference>
<sequence length="77" mass="8351">MTLEQQILSLESSQTTAVAVQALSQGVSAQKTMNQQLNIDNIDELMDDMAEQQDLQNEVSQVGELSRAVCRVGVGTI</sequence>
<evidence type="ECO:0000313" key="4">
    <source>
        <dbReference type="EMBL" id="EER19118.1"/>
    </source>
</evidence>
<gene>
    <name evidence="4" type="ORF">Pmar_PMAR002502</name>
</gene>
<dbReference type="AlphaFoldDB" id="C5K8S5"/>
<name>C5K8S5_PERM5</name>
<dbReference type="InParanoid" id="C5K8S5"/>
<comment type="subcellular location">
    <subcellularLocation>
        <location evidence="1">Endosome</location>
    </subcellularLocation>
</comment>
<evidence type="ECO:0000256" key="2">
    <source>
        <dbReference type="ARBA" id="ARBA00006190"/>
    </source>
</evidence>
<dbReference type="GO" id="GO:0005771">
    <property type="term" value="C:multivesicular body"/>
    <property type="evidence" value="ECO:0007669"/>
    <property type="project" value="TreeGrafter"/>
</dbReference>
<keyword evidence="5" id="KW-1185">Reference proteome</keyword>
<dbReference type="OrthoDB" id="5592979at2759"/>
<dbReference type="RefSeq" id="XP_002787322.1">
    <property type="nucleotide sequence ID" value="XM_002787276.1"/>
</dbReference>
<dbReference type="GO" id="GO:0006900">
    <property type="term" value="P:vesicle budding from membrane"/>
    <property type="evidence" value="ECO:0007669"/>
    <property type="project" value="TreeGrafter"/>
</dbReference>
<dbReference type="Pfam" id="PF03357">
    <property type="entry name" value="Snf7"/>
    <property type="match status" value="1"/>
</dbReference>
<dbReference type="GeneID" id="9039355"/>
<dbReference type="GO" id="GO:0032511">
    <property type="term" value="P:late endosome to vacuole transport via multivesicular body sorting pathway"/>
    <property type="evidence" value="ECO:0007669"/>
    <property type="project" value="TreeGrafter"/>
</dbReference>
<evidence type="ECO:0000256" key="3">
    <source>
        <dbReference type="ARBA" id="ARBA00022753"/>
    </source>
</evidence>
<accession>C5K8S5</accession>
<comment type="similarity">
    <text evidence="2">Belongs to the SNF7 family.</text>
</comment>
<dbReference type="EMBL" id="GG671149">
    <property type="protein sequence ID" value="EER19118.1"/>
    <property type="molecule type" value="Genomic_DNA"/>
</dbReference>
<dbReference type="PANTHER" id="PTHR22761:SF10">
    <property type="entry name" value="GH13992P"/>
    <property type="match status" value="1"/>
</dbReference>
<organism evidence="5">
    <name type="scientific">Perkinsus marinus (strain ATCC 50983 / TXsc)</name>
    <dbReference type="NCBI Taxonomy" id="423536"/>
    <lineage>
        <taxon>Eukaryota</taxon>
        <taxon>Sar</taxon>
        <taxon>Alveolata</taxon>
        <taxon>Perkinsozoa</taxon>
        <taxon>Perkinsea</taxon>
        <taxon>Perkinsida</taxon>
        <taxon>Perkinsidae</taxon>
        <taxon>Perkinsus</taxon>
    </lineage>
</organism>
<proteinExistence type="inferred from homology"/>
<dbReference type="GO" id="GO:0009898">
    <property type="term" value="C:cytoplasmic side of plasma membrane"/>
    <property type="evidence" value="ECO:0007669"/>
    <property type="project" value="TreeGrafter"/>
</dbReference>
<evidence type="ECO:0000256" key="1">
    <source>
        <dbReference type="ARBA" id="ARBA00004177"/>
    </source>
</evidence>
<dbReference type="InterPro" id="IPR005024">
    <property type="entry name" value="Snf7_fam"/>
</dbReference>
<reference evidence="4 5" key="1">
    <citation type="submission" date="2008-07" db="EMBL/GenBank/DDBJ databases">
        <authorList>
            <person name="El-Sayed N."/>
            <person name="Caler E."/>
            <person name="Inman J."/>
            <person name="Amedeo P."/>
            <person name="Hass B."/>
            <person name="Wortman J."/>
        </authorList>
    </citation>
    <scope>NUCLEOTIDE SEQUENCE [LARGE SCALE GENOMIC DNA]</scope>
    <source>
        <strain evidence="5">ATCC 50983 / TXsc</strain>
    </source>
</reference>
<dbReference type="GO" id="GO:0000815">
    <property type="term" value="C:ESCRT III complex"/>
    <property type="evidence" value="ECO:0007669"/>
    <property type="project" value="TreeGrafter"/>
</dbReference>
<dbReference type="PANTHER" id="PTHR22761">
    <property type="entry name" value="CHARGED MULTIVESICULAR BODY PROTEIN"/>
    <property type="match status" value="1"/>
</dbReference>
<protein>
    <submittedName>
        <fullName evidence="4">Uncharacterized protein</fullName>
    </submittedName>
</protein>
<evidence type="ECO:0000313" key="5">
    <source>
        <dbReference type="Proteomes" id="UP000007800"/>
    </source>
</evidence>
<keyword evidence="3" id="KW-0967">Endosome</keyword>